<dbReference type="EMBL" id="GEBQ01018184">
    <property type="protein sequence ID" value="JAT21793.1"/>
    <property type="molecule type" value="Transcribed_RNA"/>
</dbReference>
<keyword evidence="5" id="KW-0807">Transducer</keyword>
<protein>
    <recommendedName>
        <fullName evidence="8">Methuselah N-terminal domain-containing protein</fullName>
    </recommendedName>
</protein>
<evidence type="ECO:0000256" key="1">
    <source>
        <dbReference type="ARBA" id="ARBA00004141"/>
    </source>
</evidence>
<accession>A0A1B6LDM4</accession>
<evidence type="ECO:0008006" key="8">
    <source>
        <dbReference type="Google" id="ProtNLM"/>
    </source>
</evidence>
<evidence type="ECO:0000256" key="3">
    <source>
        <dbReference type="ARBA" id="ARBA00023040"/>
    </source>
</evidence>
<name>A0A1B6LDM4_9HEMI</name>
<dbReference type="SUPFAM" id="SSF63877">
    <property type="entry name" value="Methuselah ectodomain"/>
    <property type="match status" value="1"/>
</dbReference>
<sequence>MSSECRSINSVLSKIPIKGLAVILVFSVVIFAANWYVDQEVPWVPFEERCSSDYPQFGVVLNHHRFIEEGSIQSEDNMTYPPGAFWKDGVAMRGCPCRVRTCARRCCGCSSTHTCVNTRKFSRTLE</sequence>
<evidence type="ECO:0000256" key="2">
    <source>
        <dbReference type="ARBA" id="ARBA00008979"/>
    </source>
</evidence>
<proteinExistence type="inferred from homology"/>
<comment type="subcellular location">
    <subcellularLocation>
        <location evidence="1">Membrane</location>
        <topology evidence="1">Multi-pass membrane protein</topology>
    </subcellularLocation>
</comment>
<keyword evidence="6" id="KW-0812">Transmembrane</keyword>
<keyword evidence="6" id="KW-1133">Transmembrane helix</keyword>
<dbReference type="AlphaFoldDB" id="A0A1B6LDM4"/>
<keyword evidence="3" id="KW-0297">G-protein coupled receptor</keyword>
<evidence type="ECO:0000256" key="4">
    <source>
        <dbReference type="ARBA" id="ARBA00023170"/>
    </source>
</evidence>
<dbReference type="InterPro" id="IPR036272">
    <property type="entry name" value="Methuselah_N_sf"/>
</dbReference>
<evidence type="ECO:0000256" key="6">
    <source>
        <dbReference type="SAM" id="Phobius"/>
    </source>
</evidence>
<reference evidence="7" key="1">
    <citation type="submission" date="2015-11" db="EMBL/GenBank/DDBJ databases">
        <title>De novo transcriptome assembly of four potential Pierce s Disease insect vectors from Arizona vineyards.</title>
        <authorList>
            <person name="Tassone E.E."/>
        </authorList>
    </citation>
    <scope>NUCLEOTIDE SEQUENCE</scope>
</reference>
<feature type="non-terminal residue" evidence="7">
    <location>
        <position position="126"/>
    </location>
</feature>
<gene>
    <name evidence="7" type="ORF">g.8233</name>
</gene>
<dbReference type="GO" id="GO:0016020">
    <property type="term" value="C:membrane"/>
    <property type="evidence" value="ECO:0007669"/>
    <property type="project" value="UniProtKB-SubCell"/>
</dbReference>
<keyword evidence="4" id="KW-0675">Receptor</keyword>
<keyword evidence="6" id="KW-0472">Membrane</keyword>
<dbReference type="GO" id="GO:0004930">
    <property type="term" value="F:G protein-coupled receptor activity"/>
    <property type="evidence" value="ECO:0007669"/>
    <property type="project" value="UniProtKB-KW"/>
</dbReference>
<comment type="similarity">
    <text evidence="2">Belongs to the G-protein coupled receptor 2 family. Mth subfamily.</text>
</comment>
<feature type="transmembrane region" description="Helical" evidence="6">
    <location>
        <begin position="20"/>
        <end position="37"/>
    </location>
</feature>
<organism evidence="7">
    <name type="scientific">Graphocephala atropunctata</name>
    <dbReference type="NCBI Taxonomy" id="36148"/>
    <lineage>
        <taxon>Eukaryota</taxon>
        <taxon>Metazoa</taxon>
        <taxon>Ecdysozoa</taxon>
        <taxon>Arthropoda</taxon>
        <taxon>Hexapoda</taxon>
        <taxon>Insecta</taxon>
        <taxon>Pterygota</taxon>
        <taxon>Neoptera</taxon>
        <taxon>Paraneoptera</taxon>
        <taxon>Hemiptera</taxon>
        <taxon>Auchenorrhyncha</taxon>
        <taxon>Membracoidea</taxon>
        <taxon>Cicadellidae</taxon>
        <taxon>Cicadellinae</taxon>
        <taxon>Cicadellini</taxon>
        <taxon>Graphocephala</taxon>
    </lineage>
</organism>
<evidence type="ECO:0000313" key="7">
    <source>
        <dbReference type="EMBL" id="JAT21793.1"/>
    </source>
</evidence>
<evidence type="ECO:0000256" key="5">
    <source>
        <dbReference type="ARBA" id="ARBA00023224"/>
    </source>
</evidence>